<dbReference type="PANTHER" id="PTHR42095:SF1">
    <property type="entry name" value="YALI0C12166P"/>
    <property type="match status" value="1"/>
</dbReference>
<dbReference type="AlphaFoldDB" id="A0A2K0TN19"/>
<feature type="region of interest" description="Disordered" evidence="1">
    <location>
        <begin position="53"/>
        <end position="109"/>
    </location>
</feature>
<evidence type="ECO:0000256" key="1">
    <source>
        <dbReference type="SAM" id="MobiDB-lite"/>
    </source>
</evidence>
<name>A0A2K0TN19_9HYPO</name>
<dbReference type="Proteomes" id="UP000236546">
    <property type="component" value="Unassembled WGS sequence"/>
</dbReference>
<protein>
    <submittedName>
        <fullName evidence="2">Uncharacterized protein</fullName>
    </submittedName>
</protein>
<evidence type="ECO:0000313" key="2">
    <source>
        <dbReference type="EMBL" id="PNP46926.1"/>
    </source>
</evidence>
<sequence>MPSQRPFFLSSFFNSFRQQAPALSQQATKHTSQAASASAAAAAAAAASTSAAAAASSTTSSTARAISSNAATTSSTNVAIHTPRGSPGGPIPIPNGSRRRGSDSSSEGFRDALGADKWYIGGRTAAGEEKFFKMGVIRRVRSNDGLSLDRLSL</sequence>
<feature type="compositionally biased region" description="Low complexity" evidence="1">
    <location>
        <begin position="53"/>
        <end position="76"/>
    </location>
</feature>
<dbReference type="PANTHER" id="PTHR42095">
    <property type="entry name" value="YALI0C12166P"/>
    <property type="match status" value="1"/>
</dbReference>
<dbReference type="EMBL" id="MTYH01000014">
    <property type="protein sequence ID" value="PNP46926.1"/>
    <property type="molecule type" value="Genomic_DNA"/>
</dbReference>
<feature type="compositionally biased region" description="Low complexity" evidence="1">
    <location>
        <begin position="27"/>
        <end position="40"/>
    </location>
</feature>
<accession>A0A2K0TN19</accession>
<comment type="caution">
    <text evidence="2">The sequence shown here is derived from an EMBL/GenBank/DDBJ whole genome shotgun (WGS) entry which is preliminary data.</text>
</comment>
<dbReference type="OrthoDB" id="4207123at2759"/>
<feature type="region of interest" description="Disordered" evidence="1">
    <location>
        <begin position="19"/>
        <end position="40"/>
    </location>
</feature>
<gene>
    <name evidence="2" type="ORF">TGAMA5MH_01879</name>
</gene>
<proteinExistence type="predicted"/>
<evidence type="ECO:0000313" key="3">
    <source>
        <dbReference type="Proteomes" id="UP000236546"/>
    </source>
</evidence>
<reference evidence="2 3" key="1">
    <citation type="submission" date="2017-02" db="EMBL/GenBank/DDBJ databases">
        <title>Genomes of Trichoderma spp. with biocontrol activity.</title>
        <authorList>
            <person name="Gardiner D."/>
            <person name="Kazan K."/>
            <person name="Vos C."/>
            <person name="Harvey P."/>
        </authorList>
    </citation>
    <scope>NUCLEOTIDE SEQUENCE [LARGE SCALE GENOMIC DNA]</scope>
    <source>
        <strain evidence="2 3">A5MH</strain>
    </source>
</reference>
<organism evidence="2 3">
    <name type="scientific">Trichoderma gamsii</name>
    <dbReference type="NCBI Taxonomy" id="398673"/>
    <lineage>
        <taxon>Eukaryota</taxon>
        <taxon>Fungi</taxon>
        <taxon>Dikarya</taxon>
        <taxon>Ascomycota</taxon>
        <taxon>Pezizomycotina</taxon>
        <taxon>Sordariomycetes</taxon>
        <taxon>Hypocreomycetidae</taxon>
        <taxon>Hypocreales</taxon>
        <taxon>Hypocreaceae</taxon>
        <taxon>Trichoderma</taxon>
    </lineage>
</organism>